<accession>A0ABP3XY62</accession>
<dbReference type="InterPro" id="IPR035396">
    <property type="entry name" value="Bac_rhamnosid6H"/>
</dbReference>
<dbReference type="Pfam" id="PF08531">
    <property type="entry name" value="Bac_rhamnosid_N"/>
    <property type="match status" value="1"/>
</dbReference>
<dbReference type="InterPro" id="IPR008928">
    <property type="entry name" value="6-hairpin_glycosidase_sf"/>
</dbReference>
<organism evidence="4 5">
    <name type="scientific">Gangjinia marincola</name>
    <dbReference type="NCBI Taxonomy" id="578463"/>
    <lineage>
        <taxon>Bacteria</taxon>
        <taxon>Pseudomonadati</taxon>
        <taxon>Bacteroidota</taxon>
        <taxon>Flavobacteriia</taxon>
        <taxon>Flavobacteriales</taxon>
        <taxon>Flavobacteriaceae</taxon>
        <taxon>Gangjinia</taxon>
    </lineage>
</organism>
<dbReference type="InterPro" id="IPR035398">
    <property type="entry name" value="Bac_rhamnosid_C"/>
</dbReference>
<dbReference type="InterPro" id="IPR013737">
    <property type="entry name" value="Bac_rhamnosid_N"/>
</dbReference>
<dbReference type="Pfam" id="PF17389">
    <property type="entry name" value="Bac_rhamnosid6H"/>
    <property type="match status" value="1"/>
</dbReference>
<dbReference type="Gene3D" id="2.60.420.10">
    <property type="entry name" value="Maltose phosphorylase, domain 3"/>
    <property type="match status" value="1"/>
</dbReference>
<evidence type="ECO:0000259" key="3">
    <source>
        <dbReference type="Pfam" id="PF17390"/>
    </source>
</evidence>
<dbReference type="GO" id="GO:0016787">
    <property type="term" value="F:hydrolase activity"/>
    <property type="evidence" value="ECO:0007669"/>
    <property type="project" value="UniProtKB-KW"/>
</dbReference>
<gene>
    <name evidence="4" type="ORF">GCM10009117_24800</name>
</gene>
<comment type="caution">
    <text evidence="4">The sequence shown here is derived from an EMBL/GenBank/DDBJ whole genome shotgun (WGS) entry which is preliminary data.</text>
</comment>
<feature type="domain" description="Alpha-L-rhamnosidase C-terminal" evidence="3">
    <location>
        <begin position="673"/>
        <end position="736"/>
    </location>
</feature>
<keyword evidence="5" id="KW-1185">Reference proteome</keyword>
<dbReference type="SUPFAM" id="SSF49785">
    <property type="entry name" value="Galactose-binding domain-like"/>
    <property type="match status" value="1"/>
</dbReference>
<evidence type="ECO:0000313" key="5">
    <source>
        <dbReference type="Proteomes" id="UP001500507"/>
    </source>
</evidence>
<evidence type="ECO:0000259" key="2">
    <source>
        <dbReference type="Pfam" id="PF17389"/>
    </source>
</evidence>
<dbReference type="InterPro" id="IPR012341">
    <property type="entry name" value="6hp_glycosidase-like_sf"/>
</dbReference>
<dbReference type="Pfam" id="PF17390">
    <property type="entry name" value="Bac_rhamnosid_C"/>
    <property type="match status" value="1"/>
</dbReference>
<feature type="domain" description="Alpha-L-rhamnosidase six-hairpin glycosidase" evidence="2">
    <location>
        <begin position="346"/>
        <end position="670"/>
    </location>
</feature>
<reference evidence="5" key="1">
    <citation type="journal article" date="2019" name="Int. J. Syst. Evol. Microbiol.">
        <title>The Global Catalogue of Microorganisms (GCM) 10K type strain sequencing project: providing services to taxonomists for standard genome sequencing and annotation.</title>
        <authorList>
            <consortium name="The Broad Institute Genomics Platform"/>
            <consortium name="The Broad Institute Genome Sequencing Center for Infectious Disease"/>
            <person name="Wu L."/>
            <person name="Ma J."/>
        </authorList>
    </citation>
    <scope>NUCLEOTIDE SEQUENCE [LARGE SCALE GENOMIC DNA]</scope>
    <source>
        <strain evidence="5">JCM 16082</strain>
    </source>
</reference>
<dbReference type="PROSITE" id="PS51257">
    <property type="entry name" value="PROKAR_LIPOPROTEIN"/>
    <property type="match status" value="1"/>
</dbReference>
<feature type="domain" description="Bacterial alpha-L-rhamnosidase N-terminal" evidence="1">
    <location>
        <begin position="82"/>
        <end position="232"/>
    </location>
</feature>
<proteinExistence type="predicted"/>
<name>A0ABP3XY62_9FLAO</name>
<keyword evidence="4" id="KW-0378">Hydrolase</keyword>
<dbReference type="PANTHER" id="PTHR34987">
    <property type="entry name" value="C, PUTATIVE (AFU_ORTHOLOGUE AFUA_3G02880)-RELATED"/>
    <property type="match status" value="1"/>
</dbReference>
<dbReference type="InterPro" id="IPR008979">
    <property type="entry name" value="Galactose-bd-like_sf"/>
</dbReference>
<dbReference type="SUPFAM" id="SSF48208">
    <property type="entry name" value="Six-hairpin glycosidases"/>
    <property type="match status" value="1"/>
</dbReference>
<sequence>MNSRKAYHLFIILCGLLVISCRSTSKQTDSAPVQEIDAHLKPAWITSQDSLPKENAWLIFRKKVNIERQDDVSIKIAVDSKYWLYINGEMVVFEGGLKRGPSPDAYYYDEIDISNYLKRGENTLGILMWYFGKDGMSHQSSGYPALMSEVSNQSKKLVVSDASWKVMQHPAYLSKSEPPYPNWRLPESNVVFDARRDIKDWYTPDYSTSQWLNANILPDVNADWSNMRSRPIPQWKDFGLKAYQDSVMFPFESDGDTLIVDLPYNAQITPYLKVQANEGQKISILTDHYKGGSAYNVRAEYITKQGVQEYESMGWMNGEKVFYVIPKGITVLDLKYRETGYDTEFSGSFSCDDAFYNKLWKKARRTLYVTMRDTYMDCPDRERAQWWGDVVLESGEAFYALDRKADALMKKGMYELMNWQRKDSTIFSPIPAGNWDKELPGQMLASIGYYGFWNYYWQTGDLQPLKELYQPVKEYLSVYTLNASGTLDIRQGGWFWGDWGEHKEMELLQNTQYYLALKGLLLLAEELGYKKDADQLSANMSSFKKAFNKHYWKTDHYRSGDYTGKIDDRSQGLAVVSGLAAEDKYDAISKVLQVEKHASPYMEKYILEALFQMGEPELALQRMKERFGVMVNHPTITTLWEGWGIGAEGYGGGTTNHAWSGGGLTLLSQYVAGIAPTSPGYQTFDVKPQPGFLKYIKAVVPSIKGNIHFELSKGEDYKLIIEVPKDSEASIYIPKQFTSISINNGKVDYSTTDTHNIVIVKSGKYIIEGKGN</sequence>
<evidence type="ECO:0000313" key="4">
    <source>
        <dbReference type="EMBL" id="GAA0873333.1"/>
    </source>
</evidence>
<dbReference type="Gene3D" id="2.60.120.260">
    <property type="entry name" value="Galactose-binding domain-like"/>
    <property type="match status" value="1"/>
</dbReference>
<dbReference type="Gene3D" id="1.50.10.10">
    <property type="match status" value="1"/>
</dbReference>
<dbReference type="EMBL" id="BAAAFG010000016">
    <property type="protein sequence ID" value="GAA0873333.1"/>
    <property type="molecule type" value="Genomic_DNA"/>
</dbReference>
<dbReference type="Proteomes" id="UP001500507">
    <property type="component" value="Unassembled WGS sequence"/>
</dbReference>
<evidence type="ECO:0000259" key="1">
    <source>
        <dbReference type="Pfam" id="PF08531"/>
    </source>
</evidence>
<protein>
    <submittedName>
        <fullName evidence="4">Glycoside hydrolase family 78 protein</fullName>
    </submittedName>
</protein>
<dbReference type="RefSeq" id="WP_343768203.1">
    <property type="nucleotide sequence ID" value="NZ_BAAAFG010000016.1"/>
</dbReference>
<dbReference type="PANTHER" id="PTHR34987:SF2">
    <property type="entry name" value="B, PUTATIVE (AFU_ORTHOLOGUE AFUA_7G05040)-RELATED"/>
    <property type="match status" value="1"/>
</dbReference>